<feature type="region of interest" description="Disordered" evidence="1">
    <location>
        <begin position="473"/>
        <end position="590"/>
    </location>
</feature>
<proteinExistence type="predicted"/>
<feature type="compositionally biased region" description="Low complexity" evidence="1">
    <location>
        <begin position="550"/>
        <end position="567"/>
    </location>
</feature>
<dbReference type="PANTHER" id="PTHR31390:SF4">
    <property type="entry name" value="DUF3527 DOMAIN-CONTAINING PROTEIN"/>
    <property type="match status" value="1"/>
</dbReference>
<protein>
    <submittedName>
        <fullName evidence="2">Uncharacterized protein</fullName>
    </submittedName>
</protein>
<feature type="compositionally biased region" description="Low complexity" evidence="1">
    <location>
        <begin position="473"/>
        <end position="487"/>
    </location>
</feature>
<dbReference type="Pfam" id="PF12043">
    <property type="entry name" value="DUF3527"/>
    <property type="match status" value="2"/>
</dbReference>
<feature type="compositionally biased region" description="Low complexity" evidence="1">
    <location>
        <begin position="129"/>
        <end position="154"/>
    </location>
</feature>
<comment type="caution">
    <text evidence="2">The sequence shown here is derived from an EMBL/GenBank/DDBJ whole genome shotgun (WGS) entry which is preliminary data.</text>
</comment>
<reference evidence="2 3" key="1">
    <citation type="submission" date="2024-01" db="EMBL/GenBank/DDBJ databases">
        <title>The complete chloroplast genome sequence of Lithospermum erythrorhizon: insights into the phylogenetic relationship among Boraginaceae species and the maternal lineages of purple gromwells.</title>
        <authorList>
            <person name="Okada T."/>
            <person name="Watanabe K."/>
        </authorList>
    </citation>
    <scope>NUCLEOTIDE SEQUENCE [LARGE SCALE GENOMIC DNA]</scope>
</reference>
<gene>
    <name evidence="2" type="ORF">LIER_10964</name>
</gene>
<dbReference type="EMBL" id="BAABME010001995">
    <property type="protein sequence ID" value="GAA0152496.1"/>
    <property type="molecule type" value="Genomic_DNA"/>
</dbReference>
<dbReference type="Proteomes" id="UP001454036">
    <property type="component" value="Unassembled WGS sequence"/>
</dbReference>
<feature type="compositionally biased region" description="Low complexity" evidence="1">
    <location>
        <begin position="508"/>
        <end position="521"/>
    </location>
</feature>
<sequence>MEKKFASQYGSPDPQASGRDGYMKESRRLGYQLKCESLNVSNSDSRSKMVSDASNFPSRSSELLQKQQDNEKERHNEELVRYMSNLPSFLKNDVKLDEKAFSVGVLDWKILEKWQHFHNIGNKNISVHSGVSSRPSAGRSSSRSSSYHSLSPARQKPPYPTLQSHFYGTASENRSQDTESSEVNKLKNRDRKPVPSGLSGVQQTAIRTDLPSDQKAEYRVKTCKAEDLNVVKSSVARKSQSLEDAREKLKSQDFESLRRHEMMRTSLDHYTADEIYARKQENPRYEHGNKYPQIRRSLNLTDTKKIGSKNASDLKFPSSDKCEASCAELFPNMPPSCPPREADPRHPRIKEPFSGAYQDNKITNDLIFRRFSDSGDASVNAWGMNLHAEKSIPAVEDQVVISSSSASNTKTVSLGTTKIRNPSPTKRFGFSLSTVGKVSSSSAALAVSQSSLRNPIGTSRADEVAISSSSLNNSKVNSKTVSSGTTKIRNPSPTKRFGFSLSTGGKVSSSSAALAVSQSSSRNPIGTSGGEEVAISSPSLNNSKVNNKGRSSPLRRLLEPLMRPARASPSDSRLHEPASKSSAGHGESTAHSVKLKLDLKSCKNVEAEVPHCSSNHSSPTVQALLQVAVRNGFPLFTFAVDNKNDILAATMRKPISVKEDFSCIYSFYIVQELKKKNGGWINHGKDKGNNLVPNIVAQMKVTDSFKQNSLDHSISKEYVLFSYDTKQAETSDHELNDELAAVVVKIPNKSTIHRCQNYKGYENSDDTPTPNLNITHSLSSLKCNSGSGDIGENQNEDQLSMTVILPGGRHGQPIKGEPSSLITRWHSGGSCDCGGWDLGCRMRILTDNAQSRQRSSSAKPKHANKLLELFSQDEGQAQKPAFSLAPFKDGIYAVEFNSSIEILQAFSISLSILSCFKPVEFVETSNGLEDKASADNTVSETGGRKVYAKIQTKVPAFISNPPLSPVGRV</sequence>
<feature type="compositionally biased region" description="Basic and acidic residues" evidence="1">
    <location>
        <begin position="174"/>
        <end position="193"/>
    </location>
</feature>
<dbReference type="AlphaFoldDB" id="A0AAV3PP44"/>
<feature type="region of interest" description="Disordered" evidence="1">
    <location>
        <begin position="1"/>
        <end position="23"/>
    </location>
</feature>
<name>A0AAV3PP44_LITER</name>
<accession>A0AAV3PP44</accession>
<feature type="compositionally biased region" description="Polar residues" evidence="1">
    <location>
        <begin position="161"/>
        <end position="173"/>
    </location>
</feature>
<organism evidence="2 3">
    <name type="scientific">Lithospermum erythrorhizon</name>
    <name type="common">Purple gromwell</name>
    <name type="synonym">Lithospermum officinale var. erythrorhizon</name>
    <dbReference type="NCBI Taxonomy" id="34254"/>
    <lineage>
        <taxon>Eukaryota</taxon>
        <taxon>Viridiplantae</taxon>
        <taxon>Streptophyta</taxon>
        <taxon>Embryophyta</taxon>
        <taxon>Tracheophyta</taxon>
        <taxon>Spermatophyta</taxon>
        <taxon>Magnoliopsida</taxon>
        <taxon>eudicotyledons</taxon>
        <taxon>Gunneridae</taxon>
        <taxon>Pentapetalae</taxon>
        <taxon>asterids</taxon>
        <taxon>lamiids</taxon>
        <taxon>Boraginales</taxon>
        <taxon>Boraginaceae</taxon>
        <taxon>Boraginoideae</taxon>
        <taxon>Lithospermeae</taxon>
        <taxon>Lithospermum</taxon>
    </lineage>
</organism>
<evidence type="ECO:0000313" key="2">
    <source>
        <dbReference type="EMBL" id="GAA0152496.1"/>
    </source>
</evidence>
<feature type="compositionally biased region" description="Polar residues" evidence="1">
    <location>
        <begin position="536"/>
        <end position="549"/>
    </location>
</feature>
<evidence type="ECO:0000256" key="1">
    <source>
        <dbReference type="SAM" id="MobiDB-lite"/>
    </source>
</evidence>
<feature type="region of interest" description="Disordered" evidence="1">
    <location>
        <begin position="124"/>
        <end position="214"/>
    </location>
</feature>
<keyword evidence="3" id="KW-1185">Reference proteome</keyword>
<dbReference type="InterPro" id="IPR021916">
    <property type="entry name" value="DUF3527"/>
</dbReference>
<dbReference type="PANTHER" id="PTHR31390">
    <property type="entry name" value="EXPRESSED PROTEIN"/>
    <property type="match status" value="1"/>
</dbReference>
<feature type="compositionally biased region" description="Polar residues" evidence="1">
    <location>
        <begin position="52"/>
        <end position="67"/>
    </location>
</feature>
<evidence type="ECO:0000313" key="3">
    <source>
        <dbReference type="Proteomes" id="UP001454036"/>
    </source>
</evidence>
<feature type="region of interest" description="Disordered" evidence="1">
    <location>
        <begin position="40"/>
        <end position="75"/>
    </location>
</feature>